<gene>
    <name evidence="2" type="ORF">BDV27DRAFT_135798</name>
</gene>
<keyword evidence="3" id="KW-1185">Reference proteome</keyword>
<dbReference type="Pfam" id="PF14706">
    <property type="entry name" value="Tnp_DNA_bind"/>
    <property type="match status" value="1"/>
</dbReference>
<dbReference type="Proteomes" id="UP000326268">
    <property type="component" value="Unassembled WGS sequence"/>
</dbReference>
<organism evidence="2 3">
    <name type="scientific">Aspergillus caelatus</name>
    <dbReference type="NCBI Taxonomy" id="61420"/>
    <lineage>
        <taxon>Eukaryota</taxon>
        <taxon>Fungi</taxon>
        <taxon>Dikarya</taxon>
        <taxon>Ascomycota</taxon>
        <taxon>Pezizomycotina</taxon>
        <taxon>Eurotiomycetes</taxon>
        <taxon>Eurotiomycetidae</taxon>
        <taxon>Eurotiales</taxon>
        <taxon>Aspergillaceae</taxon>
        <taxon>Aspergillus</taxon>
        <taxon>Aspergillus subgen. Circumdati</taxon>
    </lineage>
</organism>
<protein>
    <recommendedName>
        <fullName evidence="1">Transposase Tn5-like N-terminal domain-containing protein</fullName>
    </recommendedName>
</protein>
<reference evidence="2 3" key="1">
    <citation type="submission" date="2019-04" db="EMBL/GenBank/DDBJ databases">
        <title>Friends and foes A comparative genomics studyof 23 Aspergillus species from section Flavi.</title>
        <authorList>
            <consortium name="DOE Joint Genome Institute"/>
            <person name="Kjaerbolling I."/>
            <person name="Vesth T."/>
            <person name="Frisvad J.C."/>
            <person name="Nybo J.L."/>
            <person name="Theobald S."/>
            <person name="Kildgaard S."/>
            <person name="Isbrandt T."/>
            <person name="Kuo A."/>
            <person name="Sato A."/>
            <person name="Lyhne E.K."/>
            <person name="Kogle M.E."/>
            <person name="Wiebenga A."/>
            <person name="Kun R.S."/>
            <person name="Lubbers R.J."/>
            <person name="Makela M.R."/>
            <person name="Barry K."/>
            <person name="Chovatia M."/>
            <person name="Clum A."/>
            <person name="Daum C."/>
            <person name="Haridas S."/>
            <person name="He G."/>
            <person name="LaButti K."/>
            <person name="Lipzen A."/>
            <person name="Mondo S."/>
            <person name="Riley R."/>
            <person name="Salamov A."/>
            <person name="Simmons B.A."/>
            <person name="Magnuson J.K."/>
            <person name="Henrissat B."/>
            <person name="Mortensen U.H."/>
            <person name="Larsen T.O."/>
            <person name="Devries R.P."/>
            <person name="Grigoriev I.V."/>
            <person name="Machida M."/>
            <person name="Baker S.E."/>
            <person name="Andersen M.R."/>
        </authorList>
    </citation>
    <scope>NUCLEOTIDE SEQUENCE [LARGE SCALE GENOMIC DNA]</scope>
    <source>
        <strain evidence="2 3">CBS 763.97</strain>
    </source>
</reference>
<dbReference type="RefSeq" id="XP_031922732.1">
    <property type="nucleotide sequence ID" value="XM_032068625.1"/>
</dbReference>
<dbReference type="Gene3D" id="1.10.246.40">
    <property type="entry name" value="Tn5 transposase, domain 1"/>
    <property type="match status" value="1"/>
</dbReference>
<dbReference type="GeneID" id="43653071"/>
<accession>A0A5N6ZPV6</accession>
<evidence type="ECO:0000313" key="3">
    <source>
        <dbReference type="Proteomes" id="UP000326268"/>
    </source>
</evidence>
<dbReference type="EMBL" id="ML737814">
    <property type="protein sequence ID" value="KAE8359651.1"/>
    <property type="molecule type" value="Genomic_DNA"/>
</dbReference>
<evidence type="ECO:0000259" key="1">
    <source>
        <dbReference type="Pfam" id="PF14706"/>
    </source>
</evidence>
<feature type="domain" description="Transposase Tn5-like N-terminal" evidence="1">
    <location>
        <begin position="31"/>
        <end position="55"/>
    </location>
</feature>
<dbReference type="InterPro" id="IPR038215">
    <property type="entry name" value="TN5-like_N_sf"/>
</dbReference>
<dbReference type="AlphaFoldDB" id="A0A5N6ZPV6"/>
<evidence type="ECO:0000313" key="2">
    <source>
        <dbReference type="EMBL" id="KAE8359651.1"/>
    </source>
</evidence>
<dbReference type="InterPro" id="IPR014735">
    <property type="entry name" value="Transposase_Tn5-like_N"/>
</dbReference>
<sequence>MRQAKAYQLGASRVYSRFFLSVNTLSLQAACWTETIFAHFDLGDTRLNKRVKTLMGR</sequence>
<proteinExistence type="predicted"/>
<name>A0A5N6ZPV6_9EURO</name>